<dbReference type="Proteomes" id="UP001501469">
    <property type="component" value="Unassembled WGS sequence"/>
</dbReference>
<feature type="signal peptide" evidence="1">
    <location>
        <begin position="1"/>
        <end position="31"/>
    </location>
</feature>
<reference evidence="3" key="1">
    <citation type="journal article" date="2019" name="Int. J. Syst. Evol. Microbiol.">
        <title>The Global Catalogue of Microorganisms (GCM) 10K type strain sequencing project: providing services to taxonomists for standard genome sequencing and annotation.</title>
        <authorList>
            <consortium name="The Broad Institute Genomics Platform"/>
            <consortium name="The Broad Institute Genome Sequencing Center for Infectious Disease"/>
            <person name="Wu L."/>
            <person name="Ma J."/>
        </authorList>
    </citation>
    <scope>NUCLEOTIDE SEQUENCE [LARGE SCALE GENOMIC DNA]</scope>
    <source>
        <strain evidence="3">JCM 17225</strain>
    </source>
</reference>
<organism evidence="2 3">
    <name type="scientific">Hymenobacter glaciei</name>
    <dbReference type="NCBI Taxonomy" id="877209"/>
    <lineage>
        <taxon>Bacteria</taxon>
        <taxon>Pseudomonadati</taxon>
        <taxon>Bacteroidota</taxon>
        <taxon>Cytophagia</taxon>
        <taxon>Cytophagales</taxon>
        <taxon>Hymenobacteraceae</taxon>
        <taxon>Hymenobacter</taxon>
    </lineage>
</organism>
<keyword evidence="1" id="KW-0732">Signal</keyword>
<comment type="caution">
    <text evidence="2">The sequence shown here is derived from an EMBL/GenBank/DDBJ whole genome shotgun (WGS) entry which is preliminary data.</text>
</comment>
<dbReference type="EMBL" id="BAABDK010000028">
    <property type="protein sequence ID" value="GAA4046446.1"/>
    <property type="molecule type" value="Genomic_DNA"/>
</dbReference>
<evidence type="ECO:0000313" key="3">
    <source>
        <dbReference type="Proteomes" id="UP001501469"/>
    </source>
</evidence>
<sequence length="187" mass="20274">MTVFAFFYHNLMKHTPLIAVAFLGAMLFACSKDKSAPVLKTASLNDTTWRMTGYTIAFGPVNGPATGTNNFFQSYSNDPTIPCLGLNAFTFTAAGKVLWTQEPRGCSMVSNFVSSDWGTWSVNNAQTQLTVNSPQAGAGRSAMPVVYAVPGAYNYTISSTTLTLSASYIYGQKQDSLKVDRAIFTRQ</sequence>
<feature type="chain" id="PRO_5045709602" description="Lipocalin-like domain-containing protein" evidence="1">
    <location>
        <begin position="32"/>
        <end position="187"/>
    </location>
</feature>
<protein>
    <recommendedName>
        <fullName evidence="4">Lipocalin-like domain-containing protein</fullName>
    </recommendedName>
</protein>
<accession>A0ABP7ULB7</accession>
<evidence type="ECO:0008006" key="4">
    <source>
        <dbReference type="Google" id="ProtNLM"/>
    </source>
</evidence>
<gene>
    <name evidence="2" type="ORF">GCM10022409_35670</name>
</gene>
<keyword evidence="3" id="KW-1185">Reference proteome</keyword>
<evidence type="ECO:0000256" key="1">
    <source>
        <dbReference type="SAM" id="SignalP"/>
    </source>
</evidence>
<evidence type="ECO:0000313" key="2">
    <source>
        <dbReference type="EMBL" id="GAA4046446.1"/>
    </source>
</evidence>
<name>A0ABP7ULB7_9BACT</name>
<proteinExistence type="predicted"/>